<evidence type="ECO:0000256" key="5">
    <source>
        <dbReference type="ARBA" id="ARBA00023296"/>
    </source>
</evidence>
<evidence type="ECO:0000256" key="2">
    <source>
        <dbReference type="ARBA" id="ARBA00022717"/>
    </source>
</evidence>
<sequence length="748" mass="82821">MNILHSFTETVVTTPTDTFPISFEYDEKYDAVHVFLNDVAVGDLGYTVSQVNAVTLKIEPAIPEGTVRIERETDIDKMKYIFDAGALFIDQNVDADFKQIVHSQQEVRDGFIKLRGDVLPLVHGLEEALQQAQEASEAAQEAADAAEEAALQVKSTIQYRDSVAELSAVSDPQAGMLIYVKSYHTGMGKGGGLFEYTPARQLEDDGGNVIKGWVRKVPESYLNVHNFGATGGGIDDGLDHAAFRRVANKVKTSSMRVFSIHLPDDSYLIGHQDFITGTGWTHTDAMNVGFPSMTDKHVILKSDSAQVKFKDGLRYGVFRKDNGEPFTTTMPFYPGTPSWATESQIAARVDIGYAFNFENIKTFVLSGDLDIDGNMANCVLGGQYGDTGWQVGAYGLRVCQVERFNVENVKTHDHCLDGLYIAGCNSQTAPDVYNADYRGIVRNVQSLRNGRQGCSFGGGQNISFYDCNFADTALPEFKVRSMPMSCFDTEAEVNPIRNARFYNCIFGTGAATSFVSDSGDTKDIQFYGCKFINSLGSVAWVRKPKFKFFNCYFNGYMEGQYVTKIEEDRTLFQNCEFTDDPAVNPNVVHAERYLINAWGANPIYRDCTMNVYSFGLVGNYSWEASTNLPPEFDNFIVNIYGTNTACAWAGNLAIRIRDRRPVDARPTFFPSFIPVDGNTTNILIEKMDDAPNAIIPYAVKYTTTNTITSKSCAYLPVGEAVSNATATDDTATKLNALIKSLRDARYIK</sequence>
<organism evidence="8 9">
    <name type="scientific">Acinetobacter phage vB_AbaP_APK89</name>
    <dbReference type="NCBI Taxonomy" id="2675228"/>
    <lineage>
        <taxon>Viruses</taxon>
        <taxon>Duplodnaviria</taxon>
        <taxon>Heunggongvirae</taxon>
        <taxon>Uroviricota</taxon>
        <taxon>Caudoviricetes</taxon>
        <taxon>Autographivirales</taxon>
        <taxon>Autoscriptoviridae</taxon>
        <taxon>Beijerinckvirinae</taxon>
        <taxon>Friunavirus</taxon>
        <taxon>Friunavirus APK89</taxon>
    </lineage>
</organism>
<dbReference type="EMBL" id="MN651570">
    <property type="protein sequence ID" value="QGK90394.1"/>
    <property type="molecule type" value="Genomic_DNA"/>
</dbReference>
<dbReference type="InterPro" id="IPR011050">
    <property type="entry name" value="Pectin_lyase_fold/virulence"/>
</dbReference>
<dbReference type="Proteomes" id="UP000503028">
    <property type="component" value="Segment"/>
</dbReference>
<dbReference type="GO" id="GO:0098015">
    <property type="term" value="C:virus tail"/>
    <property type="evidence" value="ECO:0007669"/>
    <property type="project" value="UniProtKB-KW"/>
</dbReference>
<dbReference type="GO" id="GO:0098994">
    <property type="term" value="P:symbiont entry into host cell via disruption of host cell envelope"/>
    <property type="evidence" value="ECO:0007669"/>
    <property type="project" value="UniProtKB-KW"/>
</dbReference>
<dbReference type="Gene3D" id="2.160.20.10">
    <property type="entry name" value="Single-stranded right-handed beta-helix, Pectin lyase-like"/>
    <property type="match status" value="1"/>
</dbReference>
<evidence type="ECO:0000256" key="1">
    <source>
        <dbReference type="ARBA" id="ARBA00004328"/>
    </source>
</evidence>
<keyword evidence="6" id="KW-1238">Degradation of host capsule during virus entry</keyword>
<evidence type="ECO:0000313" key="9">
    <source>
        <dbReference type="Proteomes" id="UP000503028"/>
    </source>
</evidence>
<keyword evidence="5" id="KW-1160">Virus entry into host cell</keyword>
<evidence type="ECO:0000313" key="8">
    <source>
        <dbReference type="EMBL" id="QGK90394.1"/>
    </source>
</evidence>
<evidence type="ECO:0000256" key="4">
    <source>
        <dbReference type="ARBA" id="ARBA00022844"/>
    </source>
</evidence>
<evidence type="ECO:0000256" key="6">
    <source>
        <dbReference type="ARBA" id="ARBA00035731"/>
    </source>
</evidence>
<dbReference type="InterPro" id="IPR012334">
    <property type="entry name" value="Pectin_lyas_fold"/>
</dbReference>
<keyword evidence="7" id="KW-0175">Coiled coil</keyword>
<comment type="subcellular location">
    <subcellularLocation>
        <location evidence="1">Virion</location>
    </subcellularLocation>
</comment>
<feature type="coiled-coil region" evidence="7">
    <location>
        <begin position="122"/>
        <end position="152"/>
    </location>
</feature>
<protein>
    <submittedName>
        <fullName evidence="8">Tailspike protein</fullName>
    </submittedName>
</protein>
<keyword evidence="2" id="KW-1235">Degradation of host cell envelope components during virus entry</keyword>
<proteinExistence type="predicted"/>
<keyword evidence="9" id="KW-1185">Reference proteome</keyword>
<keyword evidence="4" id="KW-0946">Virion</keyword>
<reference evidence="8 9" key="1">
    <citation type="submission" date="2019-11" db="EMBL/GenBank/DDBJ databases">
        <authorList>
            <person name="Popova A.V."/>
            <person name="Shneider M.M."/>
            <person name="Mikhailova Y.V."/>
            <person name="Shagin D.A."/>
        </authorList>
    </citation>
    <scope>NUCLEOTIDE SEQUENCE [LARGE SCALE GENOMIC DNA]</scope>
</reference>
<name>A0A6M3AL34_9CAUD</name>
<dbReference type="SUPFAM" id="SSF51126">
    <property type="entry name" value="Pectin lyase-like"/>
    <property type="match status" value="1"/>
</dbReference>
<dbReference type="GO" id="GO:0098996">
    <property type="term" value="P:symbiont entry into host cell via disruption of host cell glycocalyx"/>
    <property type="evidence" value="ECO:0007669"/>
    <property type="project" value="UniProtKB-KW"/>
</dbReference>
<accession>A0A6M3AL34</accession>
<gene>
    <name evidence="8" type="ORF">APK89_46</name>
</gene>
<evidence type="ECO:0000256" key="3">
    <source>
        <dbReference type="ARBA" id="ARBA00022732"/>
    </source>
</evidence>
<keyword evidence="3" id="KW-1227">Viral tail protein</keyword>
<evidence type="ECO:0000256" key="7">
    <source>
        <dbReference type="SAM" id="Coils"/>
    </source>
</evidence>